<dbReference type="AlphaFoldDB" id="A0A3S1A614"/>
<comment type="similarity">
    <text evidence="2">Belongs to the ZIP transporter (TC 2.A.5) family.</text>
</comment>
<dbReference type="InterPro" id="IPR050799">
    <property type="entry name" value="ZIP_Transporter"/>
</dbReference>
<evidence type="ECO:0000313" key="8">
    <source>
        <dbReference type="EMBL" id="RUS83659.1"/>
    </source>
</evidence>
<keyword evidence="3 7" id="KW-0812">Transmembrane</keyword>
<organism evidence="8 9">
    <name type="scientific">Elysia chlorotica</name>
    <name type="common">Eastern emerald elysia</name>
    <name type="synonym">Sea slug</name>
    <dbReference type="NCBI Taxonomy" id="188477"/>
    <lineage>
        <taxon>Eukaryota</taxon>
        <taxon>Metazoa</taxon>
        <taxon>Spiralia</taxon>
        <taxon>Lophotrochozoa</taxon>
        <taxon>Mollusca</taxon>
        <taxon>Gastropoda</taxon>
        <taxon>Heterobranchia</taxon>
        <taxon>Euthyneura</taxon>
        <taxon>Panpulmonata</taxon>
        <taxon>Sacoglossa</taxon>
        <taxon>Placobranchoidea</taxon>
        <taxon>Plakobranchidae</taxon>
        <taxon>Elysia</taxon>
    </lineage>
</organism>
<comment type="caution">
    <text evidence="8">The sequence shown here is derived from an EMBL/GenBank/DDBJ whole genome shotgun (WGS) entry which is preliminary data.</text>
</comment>
<dbReference type="GO" id="GO:0005886">
    <property type="term" value="C:plasma membrane"/>
    <property type="evidence" value="ECO:0007669"/>
    <property type="project" value="TreeGrafter"/>
</dbReference>
<sequence>AFELVSVKELGDAYIWKATVAILSIFTFFSSERLLKTFLVSRNKKKQANSMQPDDENRMFSMTEERHIENAGGSGDASVEVVVKGHNGHGQGQGQGQSQGHGHSHLTSGQSKEDRLTMAWMVMGGDILHNFVDGLSIGAAFTDDLSLGISVSLAIICEELPHELSDIAILLHSGIKIKRAIMINFFSACAVYVGLVLGILIGSNIHAANLWIFAMAGGLFLYIPLVDMVSFVTLLT</sequence>
<dbReference type="Pfam" id="PF02535">
    <property type="entry name" value="Zip"/>
    <property type="match status" value="1"/>
</dbReference>
<dbReference type="Proteomes" id="UP000271974">
    <property type="component" value="Unassembled WGS sequence"/>
</dbReference>
<feature type="non-terminal residue" evidence="8">
    <location>
        <position position="1"/>
    </location>
</feature>
<evidence type="ECO:0000256" key="7">
    <source>
        <dbReference type="SAM" id="Phobius"/>
    </source>
</evidence>
<feature type="region of interest" description="Disordered" evidence="6">
    <location>
        <begin position="85"/>
        <end position="109"/>
    </location>
</feature>
<keyword evidence="4 7" id="KW-1133">Transmembrane helix</keyword>
<dbReference type="InterPro" id="IPR003689">
    <property type="entry name" value="ZIP"/>
</dbReference>
<feature type="transmembrane region" description="Helical" evidence="7">
    <location>
        <begin position="14"/>
        <end position="35"/>
    </location>
</feature>
<evidence type="ECO:0000256" key="4">
    <source>
        <dbReference type="ARBA" id="ARBA00022989"/>
    </source>
</evidence>
<dbReference type="GO" id="GO:0030003">
    <property type="term" value="P:intracellular monoatomic cation homeostasis"/>
    <property type="evidence" value="ECO:0007669"/>
    <property type="project" value="TreeGrafter"/>
</dbReference>
<evidence type="ECO:0000256" key="3">
    <source>
        <dbReference type="ARBA" id="ARBA00022692"/>
    </source>
</evidence>
<dbReference type="STRING" id="188477.A0A3S1A614"/>
<dbReference type="EMBL" id="RQTK01000235">
    <property type="protein sequence ID" value="RUS83659.1"/>
    <property type="molecule type" value="Genomic_DNA"/>
</dbReference>
<dbReference type="GO" id="GO:0071578">
    <property type="term" value="P:zinc ion import across plasma membrane"/>
    <property type="evidence" value="ECO:0007669"/>
    <property type="project" value="TreeGrafter"/>
</dbReference>
<dbReference type="OrthoDB" id="200954at2759"/>
<comment type="subcellular location">
    <subcellularLocation>
        <location evidence="1">Membrane</location>
        <topology evidence="1">Multi-pass membrane protein</topology>
    </subcellularLocation>
</comment>
<feature type="transmembrane region" description="Helical" evidence="7">
    <location>
        <begin position="211"/>
        <end position="235"/>
    </location>
</feature>
<protein>
    <submittedName>
        <fullName evidence="8">Uncharacterized protein</fullName>
    </submittedName>
</protein>
<evidence type="ECO:0000256" key="1">
    <source>
        <dbReference type="ARBA" id="ARBA00004141"/>
    </source>
</evidence>
<name>A0A3S1A614_ELYCH</name>
<reference evidence="8 9" key="1">
    <citation type="submission" date="2019-01" db="EMBL/GenBank/DDBJ databases">
        <title>A draft genome assembly of the solar-powered sea slug Elysia chlorotica.</title>
        <authorList>
            <person name="Cai H."/>
            <person name="Li Q."/>
            <person name="Fang X."/>
            <person name="Li J."/>
            <person name="Curtis N.E."/>
            <person name="Altenburger A."/>
            <person name="Shibata T."/>
            <person name="Feng M."/>
            <person name="Maeda T."/>
            <person name="Schwartz J.A."/>
            <person name="Shigenobu S."/>
            <person name="Lundholm N."/>
            <person name="Nishiyama T."/>
            <person name="Yang H."/>
            <person name="Hasebe M."/>
            <person name="Li S."/>
            <person name="Pierce S.K."/>
            <person name="Wang J."/>
        </authorList>
    </citation>
    <scope>NUCLEOTIDE SEQUENCE [LARGE SCALE GENOMIC DNA]</scope>
    <source>
        <strain evidence="8">EC2010</strain>
        <tissue evidence="8">Whole organism of an adult</tissue>
    </source>
</reference>
<accession>A0A3S1A614</accession>
<dbReference type="GO" id="GO:0140410">
    <property type="term" value="F:monoatomic cation:bicarbonate symporter activity"/>
    <property type="evidence" value="ECO:0007669"/>
    <property type="project" value="TreeGrafter"/>
</dbReference>
<dbReference type="PANTHER" id="PTHR12191:SF37">
    <property type="entry name" value="ZINC TRANSPORTER FOI"/>
    <property type="match status" value="1"/>
</dbReference>
<keyword evidence="9" id="KW-1185">Reference proteome</keyword>
<feature type="compositionally biased region" description="Low complexity" evidence="6">
    <location>
        <begin position="100"/>
        <end position="109"/>
    </location>
</feature>
<feature type="transmembrane region" description="Helical" evidence="7">
    <location>
        <begin position="181"/>
        <end position="205"/>
    </location>
</feature>
<feature type="compositionally biased region" description="Gly residues" evidence="6">
    <location>
        <begin position="88"/>
        <end position="99"/>
    </location>
</feature>
<evidence type="ECO:0000256" key="5">
    <source>
        <dbReference type="ARBA" id="ARBA00023136"/>
    </source>
</evidence>
<proteinExistence type="inferred from homology"/>
<evidence type="ECO:0000313" key="9">
    <source>
        <dbReference type="Proteomes" id="UP000271974"/>
    </source>
</evidence>
<keyword evidence="5 7" id="KW-0472">Membrane</keyword>
<evidence type="ECO:0000256" key="2">
    <source>
        <dbReference type="ARBA" id="ARBA00006939"/>
    </source>
</evidence>
<dbReference type="GO" id="GO:0005385">
    <property type="term" value="F:zinc ion transmembrane transporter activity"/>
    <property type="evidence" value="ECO:0007669"/>
    <property type="project" value="TreeGrafter"/>
</dbReference>
<gene>
    <name evidence="8" type="ORF">EGW08_008565</name>
</gene>
<dbReference type="PANTHER" id="PTHR12191">
    <property type="entry name" value="SOLUTE CARRIER FAMILY 39"/>
    <property type="match status" value="1"/>
</dbReference>
<evidence type="ECO:0000256" key="6">
    <source>
        <dbReference type="SAM" id="MobiDB-lite"/>
    </source>
</evidence>